<name>A0AAE0XWA1_9GAST</name>
<comment type="caution">
    <text evidence="1">The sequence shown here is derived from an EMBL/GenBank/DDBJ whole genome shotgun (WGS) entry which is preliminary data.</text>
</comment>
<evidence type="ECO:0000313" key="2">
    <source>
        <dbReference type="Proteomes" id="UP001283361"/>
    </source>
</evidence>
<organism evidence="1 2">
    <name type="scientific">Elysia crispata</name>
    <name type="common">lettuce slug</name>
    <dbReference type="NCBI Taxonomy" id="231223"/>
    <lineage>
        <taxon>Eukaryota</taxon>
        <taxon>Metazoa</taxon>
        <taxon>Spiralia</taxon>
        <taxon>Lophotrochozoa</taxon>
        <taxon>Mollusca</taxon>
        <taxon>Gastropoda</taxon>
        <taxon>Heterobranchia</taxon>
        <taxon>Euthyneura</taxon>
        <taxon>Panpulmonata</taxon>
        <taxon>Sacoglossa</taxon>
        <taxon>Placobranchoidea</taxon>
        <taxon>Plakobranchidae</taxon>
        <taxon>Elysia</taxon>
    </lineage>
</organism>
<proteinExistence type="predicted"/>
<protein>
    <submittedName>
        <fullName evidence="1">Uncharacterized protein</fullName>
    </submittedName>
</protein>
<dbReference type="Proteomes" id="UP001283361">
    <property type="component" value="Unassembled WGS sequence"/>
</dbReference>
<sequence length="72" mass="7809">MEKDDVDDDEDENGDDTAALQRVGGALCADDIISLATGRCCLPWGPGDRATLALKEFLILRGHQSEEISVFE</sequence>
<evidence type="ECO:0000313" key="1">
    <source>
        <dbReference type="EMBL" id="KAK3719860.1"/>
    </source>
</evidence>
<accession>A0AAE0XWA1</accession>
<keyword evidence="2" id="KW-1185">Reference proteome</keyword>
<reference evidence="1" key="1">
    <citation type="journal article" date="2023" name="G3 (Bethesda)">
        <title>A reference genome for the long-term kleptoplast-retaining sea slug Elysia crispata morphotype clarki.</title>
        <authorList>
            <person name="Eastman K.E."/>
            <person name="Pendleton A.L."/>
            <person name="Shaikh M.A."/>
            <person name="Suttiyut T."/>
            <person name="Ogas R."/>
            <person name="Tomko P."/>
            <person name="Gavelis G."/>
            <person name="Widhalm J.R."/>
            <person name="Wisecaver J.H."/>
        </authorList>
    </citation>
    <scope>NUCLEOTIDE SEQUENCE</scope>
    <source>
        <strain evidence="1">ECLA1</strain>
    </source>
</reference>
<gene>
    <name evidence="1" type="ORF">RRG08_040160</name>
</gene>
<dbReference type="AlphaFoldDB" id="A0AAE0XWA1"/>
<dbReference type="EMBL" id="JAWDGP010007412">
    <property type="protein sequence ID" value="KAK3719860.1"/>
    <property type="molecule type" value="Genomic_DNA"/>
</dbReference>